<comment type="caution">
    <text evidence="1">The sequence shown here is derived from an EMBL/GenBank/DDBJ whole genome shotgun (WGS) entry which is preliminary data.</text>
</comment>
<dbReference type="AlphaFoldDB" id="A0ABD1D0A3"/>
<sequence>MDKLFRVSLFGQRPADTTDAEQREMNIFWRTTLTGCEIVIENLFILEFSCSRATKAIRNKKIDYRSYVV</sequence>
<evidence type="ECO:0000313" key="2">
    <source>
        <dbReference type="Proteomes" id="UP001562425"/>
    </source>
</evidence>
<dbReference type="EMBL" id="JBEHCU010008303">
    <property type="protein sequence ID" value="KAL1385336.1"/>
    <property type="molecule type" value="Genomic_DNA"/>
</dbReference>
<dbReference type="Proteomes" id="UP001562425">
    <property type="component" value="Unassembled WGS sequence"/>
</dbReference>
<protein>
    <submittedName>
        <fullName evidence="1">Uncharacterized protein</fullName>
    </submittedName>
</protein>
<keyword evidence="2" id="KW-1185">Reference proteome</keyword>
<evidence type="ECO:0000313" key="1">
    <source>
        <dbReference type="EMBL" id="KAL1385336.1"/>
    </source>
</evidence>
<reference evidence="1 2" key="1">
    <citation type="submission" date="2024-05" db="EMBL/GenBank/DDBJ databases">
        <title>Culex pipiens pipiens assembly and annotation.</title>
        <authorList>
            <person name="Alout H."/>
            <person name="Durand T."/>
        </authorList>
    </citation>
    <scope>NUCLEOTIDE SEQUENCE [LARGE SCALE GENOMIC DNA]</scope>
    <source>
        <strain evidence="1">HA-2024</strain>
        <tissue evidence="1">Whole body</tissue>
    </source>
</reference>
<proteinExistence type="predicted"/>
<name>A0ABD1D0A3_CULPP</name>
<accession>A0ABD1D0A3</accession>
<organism evidence="1 2">
    <name type="scientific">Culex pipiens pipiens</name>
    <name type="common">Northern house mosquito</name>
    <dbReference type="NCBI Taxonomy" id="38569"/>
    <lineage>
        <taxon>Eukaryota</taxon>
        <taxon>Metazoa</taxon>
        <taxon>Ecdysozoa</taxon>
        <taxon>Arthropoda</taxon>
        <taxon>Hexapoda</taxon>
        <taxon>Insecta</taxon>
        <taxon>Pterygota</taxon>
        <taxon>Neoptera</taxon>
        <taxon>Endopterygota</taxon>
        <taxon>Diptera</taxon>
        <taxon>Nematocera</taxon>
        <taxon>Culicoidea</taxon>
        <taxon>Culicidae</taxon>
        <taxon>Culicinae</taxon>
        <taxon>Culicini</taxon>
        <taxon>Culex</taxon>
        <taxon>Culex</taxon>
    </lineage>
</organism>
<gene>
    <name evidence="1" type="ORF">pipiens_012961</name>
</gene>